<dbReference type="OrthoDB" id="1750606at2759"/>
<dbReference type="Pfam" id="PF14111">
    <property type="entry name" value="DUF4283"/>
    <property type="match status" value="1"/>
</dbReference>
<dbReference type="InterPro" id="IPR040256">
    <property type="entry name" value="At4g02000-like"/>
</dbReference>
<dbReference type="PANTHER" id="PTHR31286:SF153">
    <property type="entry name" value="DUF4283 DOMAIN PROTEIN"/>
    <property type="match status" value="1"/>
</dbReference>
<evidence type="ECO:0000313" key="3">
    <source>
        <dbReference type="Proteomes" id="UP000701853"/>
    </source>
</evidence>
<dbReference type="Proteomes" id="UP000701853">
    <property type="component" value="Chromosome 13"/>
</dbReference>
<gene>
    <name evidence="2" type="ORF">CXB51_035234</name>
</gene>
<protein>
    <recommendedName>
        <fullName evidence="1">DUF4283 domain-containing protein</fullName>
    </recommendedName>
</protein>
<proteinExistence type="predicted"/>
<evidence type="ECO:0000313" key="2">
    <source>
        <dbReference type="EMBL" id="KAG8473252.1"/>
    </source>
</evidence>
<keyword evidence="3" id="KW-1185">Reference proteome</keyword>
<dbReference type="PANTHER" id="PTHR31286">
    <property type="entry name" value="GLYCINE-RICH CELL WALL STRUCTURAL PROTEIN 1.8-LIKE"/>
    <property type="match status" value="1"/>
</dbReference>
<dbReference type="AlphaFoldDB" id="A0A8J5Y2F4"/>
<accession>A0A8J5Y2F4</accession>
<evidence type="ECO:0000259" key="1">
    <source>
        <dbReference type="Pfam" id="PF14111"/>
    </source>
</evidence>
<dbReference type="InterPro" id="IPR025558">
    <property type="entry name" value="DUF4283"/>
</dbReference>
<reference evidence="2 3" key="1">
    <citation type="journal article" date="2021" name="bioRxiv">
        <title>The Gossypium anomalum genome as a resource for cotton improvement and evolutionary analysis of hybrid incompatibility.</title>
        <authorList>
            <person name="Grover C.E."/>
            <person name="Yuan D."/>
            <person name="Arick M.A."/>
            <person name="Miller E.R."/>
            <person name="Hu G."/>
            <person name="Peterson D.G."/>
            <person name="Wendel J.F."/>
            <person name="Udall J.A."/>
        </authorList>
    </citation>
    <scope>NUCLEOTIDE SEQUENCE [LARGE SCALE GENOMIC DNA]</scope>
    <source>
        <strain evidence="2">JFW-Udall</strain>
        <tissue evidence="2">Leaf</tissue>
    </source>
</reference>
<dbReference type="EMBL" id="JAHUZN010000013">
    <property type="protein sequence ID" value="KAG8473252.1"/>
    <property type="molecule type" value="Genomic_DNA"/>
</dbReference>
<comment type="caution">
    <text evidence="2">The sequence shown here is derived from an EMBL/GenBank/DDBJ whole genome shotgun (WGS) entry which is preliminary data.</text>
</comment>
<organism evidence="2 3">
    <name type="scientific">Gossypium anomalum</name>
    <dbReference type="NCBI Taxonomy" id="47600"/>
    <lineage>
        <taxon>Eukaryota</taxon>
        <taxon>Viridiplantae</taxon>
        <taxon>Streptophyta</taxon>
        <taxon>Embryophyta</taxon>
        <taxon>Tracheophyta</taxon>
        <taxon>Spermatophyta</taxon>
        <taxon>Magnoliopsida</taxon>
        <taxon>eudicotyledons</taxon>
        <taxon>Gunneridae</taxon>
        <taxon>Pentapetalae</taxon>
        <taxon>rosids</taxon>
        <taxon>malvids</taxon>
        <taxon>Malvales</taxon>
        <taxon>Malvaceae</taxon>
        <taxon>Malvoideae</taxon>
        <taxon>Gossypium</taxon>
    </lineage>
</organism>
<sequence>MEEDLANLSIGDKEEDLLLEQDEEEGYENDFYMCLVGKILTNGIVHFPSMRNVLAELWHLIGIEEKRTLFLFYNELDLKRVIDSMPWFFNRHLIISHRLEKMEGSNTSPDGFHNFLGAKPQFPMFGALLRGRNLSLFCFLCGRLGHDETLCLIHLTLGSQEVVFGWDISLRASSRRTTLMDS</sequence>
<name>A0A8J5Y2F4_9ROSI</name>
<feature type="domain" description="DUF4283" evidence="1">
    <location>
        <begin position="29"/>
        <end position="103"/>
    </location>
</feature>